<dbReference type="GO" id="GO:0008270">
    <property type="term" value="F:zinc ion binding"/>
    <property type="evidence" value="ECO:0007669"/>
    <property type="project" value="UniProtKB-KW"/>
</dbReference>
<sequence length="142" mass="16084">MCMSRAIKSTCESSSFKLHSLPALRTRFQNLKKMGLTEGDGCERSALLLAKLNHQRMKAEFCDCVIRKGQGQIFPVHKCSLCERSFSQRGSLNRHVKSHLGVRPFPCPQCPMSFSRQYRVTEHMRVHQRSALGADCTKPSTV</sequence>
<evidence type="ECO:0000256" key="7">
    <source>
        <dbReference type="PROSITE-ProRule" id="PRU00042"/>
    </source>
</evidence>
<dbReference type="AlphaFoldDB" id="A0AAV2LP95"/>
<dbReference type="PROSITE" id="PS50157">
    <property type="entry name" value="ZINC_FINGER_C2H2_2"/>
    <property type="match status" value="2"/>
</dbReference>
<protein>
    <recommendedName>
        <fullName evidence="8">C2H2-type domain-containing protein</fullName>
    </recommendedName>
</protein>
<dbReference type="FunFam" id="3.30.160.60:FF:000340">
    <property type="entry name" value="zinc finger protein 473 isoform X1"/>
    <property type="match status" value="1"/>
</dbReference>
<dbReference type="Gene3D" id="3.30.160.60">
    <property type="entry name" value="Classic Zinc Finger"/>
    <property type="match status" value="2"/>
</dbReference>
<dbReference type="InterPro" id="IPR011333">
    <property type="entry name" value="SKP1/BTB/POZ_sf"/>
</dbReference>
<gene>
    <name evidence="9" type="ORF">KC01_LOCUS31695</name>
</gene>
<dbReference type="PROSITE" id="PS00028">
    <property type="entry name" value="ZINC_FINGER_C2H2_1"/>
    <property type="match status" value="2"/>
</dbReference>
<keyword evidence="5" id="KW-0862">Zinc</keyword>
<dbReference type="FunFam" id="3.30.160.60:FF:000202">
    <property type="entry name" value="Zinc finger protein 574"/>
    <property type="match status" value="1"/>
</dbReference>
<keyword evidence="3" id="KW-0677">Repeat</keyword>
<keyword evidence="10" id="KW-1185">Reference proteome</keyword>
<evidence type="ECO:0000313" key="10">
    <source>
        <dbReference type="Proteomes" id="UP001497482"/>
    </source>
</evidence>
<dbReference type="PANTHER" id="PTHR24394">
    <property type="entry name" value="ZINC FINGER PROTEIN"/>
    <property type="match status" value="1"/>
</dbReference>
<dbReference type="InterPro" id="IPR036236">
    <property type="entry name" value="Znf_C2H2_sf"/>
</dbReference>
<evidence type="ECO:0000256" key="2">
    <source>
        <dbReference type="ARBA" id="ARBA00022723"/>
    </source>
</evidence>
<dbReference type="GO" id="GO:0000981">
    <property type="term" value="F:DNA-binding transcription factor activity, RNA polymerase II-specific"/>
    <property type="evidence" value="ECO:0007669"/>
    <property type="project" value="TreeGrafter"/>
</dbReference>
<dbReference type="Proteomes" id="UP001497482">
    <property type="component" value="Chromosome 4"/>
</dbReference>
<dbReference type="GO" id="GO:0005634">
    <property type="term" value="C:nucleus"/>
    <property type="evidence" value="ECO:0007669"/>
    <property type="project" value="UniProtKB-SubCell"/>
</dbReference>
<evidence type="ECO:0000313" key="9">
    <source>
        <dbReference type="EMBL" id="CAL1604127.1"/>
    </source>
</evidence>
<name>A0AAV2LP95_KNICA</name>
<reference evidence="9 10" key="1">
    <citation type="submission" date="2024-04" db="EMBL/GenBank/DDBJ databases">
        <authorList>
            <person name="Waldvogel A.-M."/>
            <person name="Schoenle A."/>
        </authorList>
    </citation>
    <scope>NUCLEOTIDE SEQUENCE [LARGE SCALE GENOMIC DNA]</scope>
</reference>
<keyword evidence="6" id="KW-0539">Nucleus</keyword>
<dbReference type="EMBL" id="OZ035826">
    <property type="protein sequence ID" value="CAL1604127.1"/>
    <property type="molecule type" value="Genomic_DNA"/>
</dbReference>
<organism evidence="9 10">
    <name type="scientific">Knipowitschia caucasica</name>
    <name type="common">Caucasian dwarf goby</name>
    <name type="synonym">Pomatoschistus caucasicus</name>
    <dbReference type="NCBI Taxonomy" id="637954"/>
    <lineage>
        <taxon>Eukaryota</taxon>
        <taxon>Metazoa</taxon>
        <taxon>Chordata</taxon>
        <taxon>Craniata</taxon>
        <taxon>Vertebrata</taxon>
        <taxon>Euteleostomi</taxon>
        <taxon>Actinopterygii</taxon>
        <taxon>Neopterygii</taxon>
        <taxon>Teleostei</taxon>
        <taxon>Neoteleostei</taxon>
        <taxon>Acanthomorphata</taxon>
        <taxon>Gobiaria</taxon>
        <taxon>Gobiiformes</taxon>
        <taxon>Gobioidei</taxon>
        <taxon>Gobiidae</taxon>
        <taxon>Gobiinae</taxon>
        <taxon>Knipowitschia</taxon>
    </lineage>
</organism>
<dbReference type="GO" id="GO:0032502">
    <property type="term" value="P:developmental process"/>
    <property type="evidence" value="ECO:0007669"/>
    <property type="project" value="UniProtKB-ARBA"/>
</dbReference>
<evidence type="ECO:0000256" key="5">
    <source>
        <dbReference type="ARBA" id="ARBA00022833"/>
    </source>
</evidence>
<proteinExistence type="predicted"/>
<dbReference type="PANTHER" id="PTHR24394:SF44">
    <property type="entry name" value="ZINC FINGER PROTEIN 271-LIKE"/>
    <property type="match status" value="1"/>
</dbReference>
<comment type="subcellular location">
    <subcellularLocation>
        <location evidence="1">Nucleus</location>
    </subcellularLocation>
</comment>
<evidence type="ECO:0000259" key="8">
    <source>
        <dbReference type="PROSITE" id="PS50157"/>
    </source>
</evidence>
<feature type="domain" description="C2H2-type" evidence="8">
    <location>
        <begin position="77"/>
        <end position="104"/>
    </location>
</feature>
<dbReference type="Pfam" id="PF00096">
    <property type="entry name" value="zf-C2H2"/>
    <property type="match status" value="2"/>
</dbReference>
<keyword evidence="4 7" id="KW-0863">Zinc-finger</keyword>
<evidence type="ECO:0000256" key="3">
    <source>
        <dbReference type="ARBA" id="ARBA00022737"/>
    </source>
</evidence>
<evidence type="ECO:0000256" key="6">
    <source>
        <dbReference type="ARBA" id="ARBA00023242"/>
    </source>
</evidence>
<dbReference type="SMART" id="SM00355">
    <property type="entry name" value="ZnF_C2H2"/>
    <property type="match status" value="2"/>
</dbReference>
<dbReference type="InterPro" id="IPR013087">
    <property type="entry name" value="Znf_C2H2_type"/>
</dbReference>
<feature type="domain" description="C2H2-type" evidence="8">
    <location>
        <begin position="105"/>
        <end position="127"/>
    </location>
</feature>
<evidence type="ECO:0000256" key="4">
    <source>
        <dbReference type="ARBA" id="ARBA00022771"/>
    </source>
</evidence>
<keyword evidence="2" id="KW-0479">Metal-binding</keyword>
<dbReference type="SUPFAM" id="SSF54695">
    <property type="entry name" value="POZ domain"/>
    <property type="match status" value="1"/>
</dbReference>
<evidence type="ECO:0000256" key="1">
    <source>
        <dbReference type="ARBA" id="ARBA00004123"/>
    </source>
</evidence>
<dbReference type="SUPFAM" id="SSF57667">
    <property type="entry name" value="beta-beta-alpha zinc fingers"/>
    <property type="match status" value="1"/>
</dbReference>
<accession>A0AAV2LP95</accession>